<evidence type="ECO:0000256" key="4">
    <source>
        <dbReference type="ARBA" id="ARBA00023136"/>
    </source>
</evidence>
<dbReference type="InterPro" id="IPR033985">
    <property type="entry name" value="SusD-like_N"/>
</dbReference>
<feature type="domain" description="RagB/SusD" evidence="6">
    <location>
        <begin position="320"/>
        <end position="618"/>
    </location>
</feature>
<dbReference type="Proteomes" id="UP000321301">
    <property type="component" value="Unassembled WGS sequence"/>
</dbReference>
<evidence type="ECO:0000256" key="5">
    <source>
        <dbReference type="ARBA" id="ARBA00023237"/>
    </source>
</evidence>
<comment type="caution">
    <text evidence="8">The sequence shown here is derived from an EMBL/GenBank/DDBJ whole genome shotgun (WGS) entry which is preliminary data.</text>
</comment>
<protein>
    <submittedName>
        <fullName evidence="8">Starch-binding protein</fullName>
    </submittedName>
</protein>
<dbReference type="Gene3D" id="1.25.40.390">
    <property type="match status" value="1"/>
</dbReference>
<gene>
    <name evidence="8" type="ORF">CQA01_31590</name>
</gene>
<dbReference type="SUPFAM" id="SSF48452">
    <property type="entry name" value="TPR-like"/>
    <property type="match status" value="1"/>
</dbReference>
<evidence type="ECO:0000259" key="7">
    <source>
        <dbReference type="Pfam" id="PF14322"/>
    </source>
</evidence>
<dbReference type="InterPro" id="IPR011990">
    <property type="entry name" value="TPR-like_helical_dom_sf"/>
</dbReference>
<dbReference type="Pfam" id="PF07980">
    <property type="entry name" value="SusD_RagB"/>
    <property type="match status" value="1"/>
</dbReference>
<evidence type="ECO:0000256" key="1">
    <source>
        <dbReference type="ARBA" id="ARBA00004442"/>
    </source>
</evidence>
<accession>A0A512CEK1</accession>
<comment type="subcellular location">
    <subcellularLocation>
        <location evidence="1">Cell outer membrane</location>
    </subcellularLocation>
</comment>
<keyword evidence="5" id="KW-0998">Cell outer membrane</keyword>
<reference evidence="8 9" key="1">
    <citation type="submission" date="2019-07" db="EMBL/GenBank/DDBJ databases">
        <title>Whole genome shotgun sequence of Cyclobacterium qasimii NBRC 106168.</title>
        <authorList>
            <person name="Hosoyama A."/>
            <person name="Uohara A."/>
            <person name="Ohji S."/>
            <person name="Ichikawa N."/>
        </authorList>
    </citation>
    <scope>NUCLEOTIDE SEQUENCE [LARGE SCALE GENOMIC DNA]</scope>
    <source>
        <strain evidence="8 9">NBRC 106168</strain>
    </source>
</reference>
<name>A0A512CEK1_9BACT</name>
<dbReference type="GO" id="GO:0009279">
    <property type="term" value="C:cell outer membrane"/>
    <property type="evidence" value="ECO:0007669"/>
    <property type="project" value="UniProtKB-SubCell"/>
</dbReference>
<keyword evidence="4" id="KW-0472">Membrane</keyword>
<evidence type="ECO:0000259" key="6">
    <source>
        <dbReference type="Pfam" id="PF07980"/>
    </source>
</evidence>
<dbReference type="InterPro" id="IPR012944">
    <property type="entry name" value="SusD_RagB_dom"/>
</dbReference>
<dbReference type="Pfam" id="PF14322">
    <property type="entry name" value="SusD-like_3"/>
    <property type="match status" value="1"/>
</dbReference>
<organism evidence="8 9">
    <name type="scientific">Cyclobacterium qasimii</name>
    <dbReference type="NCBI Taxonomy" id="1350429"/>
    <lineage>
        <taxon>Bacteria</taxon>
        <taxon>Pseudomonadati</taxon>
        <taxon>Bacteroidota</taxon>
        <taxon>Cytophagia</taxon>
        <taxon>Cytophagales</taxon>
        <taxon>Cyclobacteriaceae</taxon>
        <taxon>Cyclobacterium</taxon>
    </lineage>
</organism>
<keyword evidence="3" id="KW-0732">Signal</keyword>
<evidence type="ECO:0000256" key="2">
    <source>
        <dbReference type="ARBA" id="ARBA00006275"/>
    </source>
</evidence>
<dbReference type="EMBL" id="BJYV01000016">
    <property type="protein sequence ID" value="GEO22625.1"/>
    <property type="molecule type" value="Genomic_DNA"/>
</dbReference>
<keyword evidence="9" id="KW-1185">Reference proteome</keyword>
<comment type="similarity">
    <text evidence="2">Belongs to the SusD family.</text>
</comment>
<evidence type="ECO:0000313" key="8">
    <source>
        <dbReference type="EMBL" id="GEO22625.1"/>
    </source>
</evidence>
<evidence type="ECO:0000313" key="9">
    <source>
        <dbReference type="Proteomes" id="UP000321301"/>
    </source>
</evidence>
<dbReference type="AlphaFoldDB" id="A0A512CEK1"/>
<evidence type="ECO:0000256" key="3">
    <source>
        <dbReference type="ARBA" id="ARBA00022729"/>
    </source>
</evidence>
<feature type="domain" description="SusD-like N-terminal" evidence="7">
    <location>
        <begin position="46"/>
        <end position="220"/>
    </location>
</feature>
<sequence length="620" mass="69899">MMKNIKYLGLALTISFLNFSCDEEFLNAPPQGEVSESAVWTDAGLAEAFVTDLYIGLGQGGFSEQALASLTDEAIFTHPGRNITTITEARSNPQEPGWMDYTRNWPDLYSNLRATNIAIDNLSTPLFDNDGGIADRLLGEASFMRAYFHHQLLRNFGGIPIADKTFTLDEETYELPRNTYEEVVDFIIADLDKAATLLAGKDLVRGRANEIAALALKSRVLIYAASDLHDMSTASSKSPVISSYQNKELIGYSSGSQTERYQAAAAAAKAVLDKASGNMLDLSAPLSPEEAIQTYMNNSLSRNGGEKEMIFGRYFLAQKPETGGRHGLHNGPNGYNNWAGNTPVQLLIDDYQMMDGSDFDWDDEEHASAPYEDREPRFYATFLYEGAPWKPRSSANQARDPLGQIQTGTYEVLNGEGQKVTHFGLDTRNSPIEDWNGSYTGYYIRKFVEPDPNFVDQNTWQEIPWPNIRFTEAVFNYAEANIGLGNDEEARTYLNKIRFRAGLPAVTASGEELMEVLINEKRKEMVNEEQRYYDARRWMIAPDTFGRQANGINIVGTLKSGKDVTIYSYNTENYDYSYEVINIDPGKENRLWLDKMYFMPINFDEMQRNRELIQNPGYED</sequence>
<proteinExistence type="inferred from homology"/>